<name>A0A3G3IJU6_9GAMM</name>
<dbReference type="EMBL" id="CP024634">
    <property type="protein sequence ID" value="AYQ56115.1"/>
    <property type="molecule type" value="Genomic_DNA"/>
</dbReference>
<organism evidence="1 2">
    <name type="scientific">Bathymodiolus thermophilus thioautotrophic gill symbiont</name>
    <dbReference type="NCBI Taxonomy" id="2360"/>
    <lineage>
        <taxon>Bacteria</taxon>
        <taxon>Pseudomonadati</taxon>
        <taxon>Pseudomonadota</taxon>
        <taxon>Gammaproteobacteria</taxon>
        <taxon>sulfur-oxidizing symbionts</taxon>
    </lineage>
</organism>
<sequence length="259" mass="30087">MENSADYFKKYRLELGFSNQDDAKSFLAVKDIKPDIDYAYIELLNKQLIEILENLNKILVDDLKNNNLDLFSKEYIARPYKILKNNDMILKLNNQGRRPEQVLFSWLRGFALVELFKPIFAKLFEIDANLMTNIGDDDLKNIDTFKRTPTADLQIQKNGEVINIEVQAGFQGVNDIKEHKVREAKKVFQNENIKTVCIHIDVFNGQVAFIRLDSIKDNDVNFVTRQQMEGQSVFSIDQSYFKWRLLDALPSLKNLGLDI</sequence>
<protein>
    <recommendedName>
        <fullName evidence="3">Restriction endonuclease</fullName>
    </recommendedName>
</protein>
<evidence type="ECO:0000313" key="2">
    <source>
        <dbReference type="Proteomes" id="UP000278334"/>
    </source>
</evidence>
<gene>
    <name evidence="1" type="ORF">MS2017_0369</name>
</gene>
<accession>A0A3G3IJU6</accession>
<dbReference type="KEGG" id="bthg:MS2017_0369"/>
<dbReference type="AlphaFoldDB" id="A0A3G3IJU6"/>
<proteinExistence type="predicted"/>
<dbReference type="Proteomes" id="UP000278334">
    <property type="component" value="Chromosome"/>
</dbReference>
<evidence type="ECO:0008006" key="3">
    <source>
        <dbReference type="Google" id="ProtNLM"/>
    </source>
</evidence>
<reference evidence="1 2" key="1">
    <citation type="submission" date="2017-11" db="EMBL/GenBank/DDBJ databases">
        <title>Genome sequence of the bacterial symbiont EPR9N from a vent mussel Bathymodiolus thermophilus.</title>
        <authorList>
            <person name="Won Y.-J."/>
        </authorList>
    </citation>
    <scope>NUCLEOTIDE SEQUENCE [LARGE SCALE GENOMIC DNA]</scope>
    <source>
        <strain evidence="1 2">EPR9N</strain>
    </source>
</reference>
<dbReference type="RefSeq" id="WP_122951081.1">
    <property type="nucleotide sequence ID" value="NZ_CP024634.1"/>
</dbReference>
<evidence type="ECO:0000313" key="1">
    <source>
        <dbReference type="EMBL" id="AYQ56115.1"/>
    </source>
</evidence>
<dbReference type="REBASE" id="276475">
    <property type="entry name" value="Bth9NORF369P"/>
</dbReference>